<dbReference type="KEGG" id="hlr:HALLA_11495"/>
<dbReference type="EMBL" id="CP007055">
    <property type="protein sequence ID" value="AHG00892.1"/>
    <property type="molecule type" value="Genomic_DNA"/>
</dbReference>
<dbReference type="AlphaFoldDB" id="W0JUB4"/>
<keyword evidence="1" id="KW-0472">Membrane</keyword>
<accession>W0JUB4</accession>
<evidence type="ECO:0000256" key="1">
    <source>
        <dbReference type="SAM" id="Phobius"/>
    </source>
</evidence>
<protein>
    <submittedName>
        <fullName evidence="2">Uncharacterized protein</fullName>
    </submittedName>
</protein>
<dbReference type="Proteomes" id="UP000019024">
    <property type="component" value="Chromosome"/>
</dbReference>
<dbReference type="HOGENOM" id="CLU_2550118_0_0_2"/>
<evidence type="ECO:0000313" key="3">
    <source>
        <dbReference type="Proteomes" id="UP000019024"/>
    </source>
</evidence>
<sequence length="82" mass="9488">MSRDISKNVNHQQVFAQSVYEYNMKERRGWSFFYAVLLDLLVFSADLAINGNTFHKASWWVVTLTLGGLLVWSLLTDERTST</sequence>
<keyword evidence="1" id="KW-0812">Transmembrane</keyword>
<name>W0JUB4_9EURY</name>
<proteinExistence type="predicted"/>
<feature type="transmembrane region" description="Helical" evidence="1">
    <location>
        <begin position="57"/>
        <end position="75"/>
    </location>
</feature>
<keyword evidence="1" id="KW-1133">Transmembrane helix</keyword>
<reference evidence="2 3" key="1">
    <citation type="submission" date="2014-01" db="EMBL/GenBank/DDBJ databases">
        <authorList>
            <consortium name="DOE Joint Genome Institute"/>
            <person name="Anderson I."/>
            <person name="Huntemann M."/>
            <person name="Han J."/>
            <person name="Chen A."/>
            <person name="Kyrpides N."/>
            <person name="Mavromatis K."/>
            <person name="Markowitz V."/>
            <person name="Palaniappan K."/>
            <person name="Ivanova N."/>
            <person name="Schaumberg A."/>
            <person name="Pati A."/>
            <person name="Liolios K."/>
            <person name="Nordberg H.P."/>
            <person name="Cantor M.N."/>
            <person name="Hua S.X."/>
            <person name="Woyke T."/>
        </authorList>
    </citation>
    <scope>NUCLEOTIDE SEQUENCE [LARGE SCALE GENOMIC DNA]</scope>
    <source>
        <strain evidence="2 3">XH-48</strain>
    </source>
</reference>
<evidence type="ECO:0000313" key="2">
    <source>
        <dbReference type="EMBL" id="AHG00892.1"/>
    </source>
</evidence>
<gene>
    <name evidence="2" type="ORF">HALLA_11495</name>
</gene>
<feature type="transmembrane region" description="Helical" evidence="1">
    <location>
        <begin position="32"/>
        <end position="51"/>
    </location>
</feature>
<keyword evidence="3" id="KW-1185">Reference proteome</keyword>
<dbReference type="RefSeq" id="WP_049952595.1">
    <property type="nucleotide sequence ID" value="NZ_CP007055.1"/>
</dbReference>
<dbReference type="GeneID" id="25145078"/>
<organism evidence="2 3">
    <name type="scientific">Halostagnicola larsenii XH-48</name>
    <dbReference type="NCBI Taxonomy" id="797299"/>
    <lineage>
        <taxon>Archaea</taxon>
        <taxon>Methanobacteriati</taxon>
        <taxon>Methanobacteriota</taxon>
        <taxon>Stenosarchaea group</taxon>
        <taxon>Halobacteria</taxon>
        <taxon>Halobacteriales</taxon>
        <taxon>Natrialbaceae</taxon>
        <taxon>Halostagnicola</taxon>
    </lineage>
</organism>